<dbReference type="InterPro" id="IPR050534">
    <property type="entry name" value="Coronavir_polyprotein_1ab"/>
</dbReference>
<dbReference type="SUPFAM" id="SSF52540">
    <property type="entry name" value="P-loop containing nucleoside triphosphate hydrolases"/>
    <property type="match status" value="1"/>
</dbReference>
<feature type="domain" description="Helicase ATP-binding" evidence="8">
    <location>
        <begin position="340"/>
        <end position="553"/>
    </location>
</feature>
<dbReference type="InterPro" id="IPR014001">
    <property type="entry name" value="Helicase_ATP-bd"/>
</dbReference>
<keyword evidence="2" id="KW-0547">Nucleotide-binding</keyword>
<keyword evidence="5" id="KW-0067">ATP-binding</keyword>
<dbReference type="Proteomes" id="UP000184278">
    <property type="component" value="Unassembled WGS sequence"/>
</dbReference>
<dbReference type="GO" id="GO:0016787">
    <property type="term" value="F:hydrolase activity"/>
    <property type="evidence" value="ECO:0007669"/>
    <property type="project" value="UniProtKB-KW"/>
</dbReference>
<dbReference type="PANTHER" id="PTHR43788:SF8">
    <property type="entry name" value="DNA-BINDING PROTEIN SMUBP-2"/>
    <property type="match status" value="1"/>
</dbReference>
<evidence type="ECO:0000256" key="6">
    <source>
        <dbReference type="SAM" id="Coils"/>
    </source>
</evidence>
<dbReference type="GO" id="GO:0005524">
    <property type="term" value="F:ATP binding"/>
    <property type="evidence" value="ECO:0007669"/>
    <property type="project" value="UniProtKB-KW"/>
</dbReference>
<accession>A0A1M5X0T5</accession>
<dbReference type="InterPro" id="IPR041679">
    <property type="entry name" value="DNA2/NAM7-like_C"/>
</dbReference>
<feature type="compositionally biased region" description="Acidic residues" evidence="7">
    <location>
        <begin position="126"/>
        <end position="168"/>
    </location>
</feature>
<reference evidence="10" key="1">
    <citation type="submission" date="2016-11" db="EMBL/GenBank/DDBJ databases">
        <authorList>
            <person name="Varghese N."/>
            <person name="Submissions S."/>
        </authorList>
    </citation>
    <scope>NUCLEOTIDE SEQUENCE [LARGE SCALE GENOMIC DNA]</scope>
    <source>
        <strain evidence="10">DSM 3071</strain>
    </source>
</reference>
<gene>
    <name evidence="9" type="ORF">SAMN02745229_01193</name>
</gene>
<evidence type="ECO:0000313" key="9">
    <source>
        <dbReference type="EMBL" id="SHH92763.1"/>
    </source>
</evidence>
<keyword evidence="4" id="KW-0347">Helicase</keyword>
<dbReference type="CDD" id="cd18808">
    <property type="entry name" value="SF1_C_Upf1"/>
    <property type="match status" value="1"/>
</dbReference>
<keyword evidence="10" id="KW-1185">Reference proteome</keyword>
<dbReference type="GO" id="GO:0043139">
    <property type="term" value="F:5'-3' DNA helicase activity"/>
    <property type="evidence" value="ECO:0007669"/>
    <property type="project" value="TreeGrafter"/>
</dbReference>
<name>A0A1M5X0T5_BUTFI</name>
<dbReference type="InterPro" id="IPR027417">
    <property type="entry name" value="P-loop_NTPase"/>
</dbReference>
<evidence type="ECO:0000256" key="1">
    <source>
        <dbReference type="ARBA" id="ARBA00007913"/>
    </source>
</evidence>
<dbReference type="InterPro" id="IPR041677">
    <property type="entry name" value="DNA2/NAM7_AAA_11"/>
</dbReference>
<keyword evidence="6" id="KW-0175">Coiled coil</keyword>
<protein>
    <submittedName>
        <fullName evidence="9">Part of AAA domain-containing protein</fullName>
    </submittedName>
</protein>
<evidence type="ECO:0000256" key="2">
    <source>
        <dbReference type="ARBA" id="ARBA00022741"/>
    </source>
</evidence>
<evidence type="ECO:0000259" key="8">
    <source>
        <dbReference type="PROSITE" id="PS51192"/>
    </source>
</evidence>
<dbReference type="PANTHER" id="PTHR43788">
    <property type="entry name" value="DNA2/NAM7 HELICASE FAMILY MEMBER"/>
    <property type="match status" value="1"/>
</dbReference>
<comment type="similarity">
    <text evidence="1">Belongs to the DNA2/NAM7 helicase family.</text>
</comment>
<feature type="coiled-coil region" evidence="6">
    <location>
        <begin position="439"/>
        <end position="487"/>
    </location>
</feature>
<organism evidence="9 10">
    <name type="scientific">Butyrivibrio fibrisolvens DSM 3071</name>
    <dbReference type="NCBI Taxonomy" id="1121131"/>
    <lineage>
        <taxon>Bacteria</taxon>
        <taxon>Bacillati</taxon>
        <taxon>Bacillota</taxon>
        <taxon>Clostridia</taxon>
        <taxon>Lachnospirales</taxon>
        <taxon>Lachnospiraceae</taxon>
        <taxon>Butyrivibrio</taxon>
    </lineage>
</organism>
<feature type="region of interest" description="Disordered" evidence="7">
    <location>
        <begin position="126"/>
        <end position="176"/>
    </location>
</feature>
<dbReference type="PROSITE" id="PS51192">
    <property type="entry name" value="HELICASE_ATP_BIND_1"/>
    <property type="match status" value="1"/>
</dbReference>
<evidence type="ECO:0000256" key="5">
    <source>
        <dbReference type="ARBA" id="ARBA00022840"/>
    </source>
</evidence>
<evidence type="ECO:0000256" key="4">
    <source>
        <dbReference type="ARBA" id="ARBA00022806"/>
    </source>
</evidence>
<dbReference type="Pfam" id="PF13086">
    <property type="entry name" value="AAA_11"/>
    <property type="match status" value="1"/>
</dbReference>
<dbReference type="AlphaFoldDB" id="A0A1M5X0T5"/>
<dbReference type="EMBL" id="FQXK01000009">
    <property type="protein sequence ID" value="SHH92763.1"/>
    <property type="molecule type" value="Genomic_DNA"/>
</dbReference>
<dbReference type="Gene3D" id="3.40.50.300">
    <property type="entry name" value="P-loop containing nucleotide triphosphate hydrolases"/>
    <property type="match status" value="2"/>
</dbReference>
<keyword evidence="3" id="KW-0378">Hydrolase</keyword>
<dbReference type="STRING" id="1121131.SAMN02745229_01193"/>
<dbReference type="OrthoDB" id="9757917at2"/>
<dbReference type="InterPro" id="IPR047187">
    <property type="entry name" value="SF1_C_Upf1"/>
</dbReference>
<proteinExistence type="inferred from homology"/>
<evidence type="ECO:0000256" key="7">
    <source>
        <dbReference type="SAM" id="MobiDB-lite"/>
    </source>
</evidence>
<dbReference type="Pfam" id="PF13087">
    <property type="entry name" value="AAA_12"/>
    <property type="match status" value="1"/>
</dbReference>
<sequence>MKNFSECPVKLSLPEIIKNGKKINLSFNILSKPGRISTAVVDEIKLADVLGNVYDYEITGACKRNDQNLNNLSFEVTLYNSGMLVFRGSNLIISILTSEGYKFFVKYKISNTDKLVLEDVSSQLMGDDDNDKFDEEISDDEPYNSDDEADEDDESDESEEDYYTDNESEDNHAYDSDYKESYTDHNITSGLHPTILKYRNAILREMYFLKNGGGKKYKITNGTLLSRKNGISTYSFEMEAELYLSDDAPITFESGEREANGLVVSCESFQIIINVDRDFGLSVSQGFISVEPWKLLEAIANNLEYISKSHHIAMKLIDQGPMLSTLNNISSIPRGQDAAIKQALSNDITVIWGPPGTGKTYTMAKIAISAILNNKTVLVVSHSNVSVDGIVKETVAQAKAAGLDNLLEDGQILRYGYVRDGILSKDPNAVAYNYVLGHRPDLKRELERLIEKRKEIKANGDFHTSKGSEVEQKLKEARQNIREAEKYYAEKAKFLATTISKVTVDKTLKHNNYDVVMFDEVSMAYIPQILCAAKKANEKLVLVGDFKQLPPIAQSEAQTTLCEDIFEFLGISKMGNMYAHPWLVMLDEQRRMYPTISEFPNKYIYNSLLKDHESVLTNRDDIISREPLYNNSINMIDLLGTYCATMKNSDNSRFNIVSAIVSFLSALSGEDDGQKSIGIITPYAAQTRLIRAMIQDHKEAEKTSIECSTVHQFQGSQRDVIIFDAVESYPSSRVGFLMGKSMSSVSRLVNVAVTRARGKLVVVANAKYWEMRYGSTGHIFYKLVQYLQNKGNVVSTHEKKLQNYIKQLPDTKKIKNYQDDEEAISAFKKDVNRAKDRIIISIPDGTLYEQYADPVLEAVLEARRNGIRILCKTNGYENLPDSWKELAWASDNAVFPIIMIDDSVMWYGLPKSKGMFKDGNTGFVTVCQTIYRIKGEHTLELIRVFSELELRDLDGNKTALLEKNGLSLGTTSSGKSSNGESDDTGEEATGLGAYVQKHEKCINCRQPMTLMRSKRGKSYLKCKACKETAFLTPEVANEYIDIYQATCPIHKCGVTAKLGPYGLYIRCDYGHYLKPDEI</sequence>
<evidence type="ECO:0000313" key="10">
    <source>
        <dbReference type="Proteomes" id="UP000184278"/>
    </source>
</evidence>
<evidence type="ECO:0000256" key="3">
    <source>
        <dbReference type="ARBA" id="ARBA00022801"/>
    </source>
</evidence>